<evidence type="ECO:0000313" key="1">
    <source>
        <dbReference type="EMBL" id="CAG9336347.1"/>
    </source>
</evidence>
<name>A0AAU9KQC4_9CILI</name>
<dbReference type="AlphaFoldDB" id="A0AAU9KQC4"/>
<keyword evidence="2" id="KW-1185">Reference proteome</keyword>
<dbReference type="Proteomes" id="UP001162131">
    <property type="component" value="Unassembled WGS sequence"/>
</dbReference>
<protein>
    <recommendedName>
        <fullName evidence="3">TNFR-Cys domain-containing protein</fullName>
    </recommendedName>
</protein>
<accession>A0AAU9KQC4</accession>
<evidence type="ECO:0008006" key="3">
    <source>
        <dbReference type="Google" id="ProtNLM"/>
    </source>
</evidence>
<evidence type="ECO:0000313" key="2">
    <source>
        <dbReference type="Proteomes" id="UP001162131"/>
    </source>
</evidence>
<gene>
    <name evidence="1" type="ORF">BSTOLATCC_MIC66224</name>
</gene>
<sequence length="267" mass="28327">MPGGVFYFGKSVKGKFVSILLAKSATIDDTFNTITLDDGSNPYDIAVPCTSDVTCIDSVCLNMGSENVCLSSMQYCAVCTATECTTCEPDSARDEDTFCTTCKTTNEIKNGHCNFYIGCAIANNCAECSAKSTQCDVCEAEYFLYDDSATSTSCLSCTDSCTSCEPGPDCYTCATTITQTGTTCRVDSIGYQVSADLPNIVFDFAHPLSTGLSKSSFKATSNSGADIPTTGWTITGCTASLKQCKVNAPNVQESDFPITLDVEFIQA</sequence>
<dbReference type="EMBL" id="CAJZBQ010000064">
    <property type="protein sequence ID" value="CAG9336347.1"/>
    <property type="molecule type" value="Genomic_DNA"/>
</dbReference>
<comment type="caution">
    <text evidence="1">The sequence shown here is derived from an EMBL/GenBank/DDBJ whole genome shotgun (WGS) entry which is preliminary data.</text>
</comment>
<organism evidence="1 2">
    <name type="scientific">Blepharisma stoltei</name>
    <dbReference type="NCBI Taxonomy" id="1481888"/>
    <lineage>
        <taxon>Eukaryota</taxon>
        <taxon>Sar</taxon>
        <taxon>Alveolata</taxon>
        <taxon>Ciliophora</taxon>
        <taxon>Postciliodesmatophora</taxon>
        <taxon>Heterotrichea</taxon>
        <taxon>Heterotrichida</taxon>
        <taxon>Blepharismidae</taxon>
        <taxon>Blepharisma</taxon>
    </lineage>
</organism>
<proteinExistence type="predicted"/>
<reference evidence="1" key="1">
    <citation type="submission" date="2021-09" db="EMBL/GenBank/DDBJ databases">
        <authorList>
            <consortium name="AG Swart"/>
            <person name="Singh M."/>
            <person name="Singh A."/>
            <person name="Seah K."/>
            <person name="Emmerich C."/>
        </authorList>
    </citation>
    <scope>NUCLEOTIDE SEQUENCE</scope>
    <source>
        <strain evidence="1">ATCC30299</strain>
    </source>
</reference>